<evidence type="ECO:0008006" key="5">
    <source>
        <dbReference type="Google" id="ProtNLM"/>
    </source>
</evidence>
<keyword evidence="2" id="KW-1133">Transmembrane helix</keyword>
<keyword evidence="2" id="KW-0812">Transmembrane</keyword>
<proteinExistence type="predicted"/>
<comment type="caution">
    <text evidence="3">The sequence shown here is derived from an EMBL/GenBank/DDBJ whole genome shotgun (WGS) entry which is preliminary data.</text>
</comment>
<accession>A0A420YBE2</accession>
<feature type="region of interest" description="Disordered" evidence="1">
    <location>
        <begin position="84"/>
        <end position="103"/>
    </location>
</feature>
<dbReference type="OrthoDB" id="5358884at2759"/>
<dbReference type="STRING" id="177199.A0A420YBE2"/>
<gene>
    <name evidence="3" type="ORF">DL546_004640</name>
</gene>
<evidence type="ECO:0000313" key="3">
    <source>
        <dbReference type="EMBL" id="RKU45137.1"/>
    </source>
</evidence>
<name>A0A420YBE2_9PEZI</name>
<evidence type="ECO:0000313" key="4">
    <source>
        <dbReference type="Proteomes" id="UP000275385"/>
    </source>
</evidence>
<feature type="compositionally biased region" description="Polar residues" evidence="1">
    <location>
        <begin position="84"/>
        <end position="94"/>
    </location>
</feature>
<reference evidence="3 4" key="1">
    <citation type="submission" date="2018-08" db="EMBL/GenBank/DDBJ databases">
        <title>Draft genome of the lignicolous fungus Coniochaeta pulveracea.</title>
        <authorList>
            <person name="Borstlap C.J."/>
            <person name="De Witt R.N."/>
            <person name="Botha A."/>
            <person name="Volschenk H."/>
        </authorList>
    </citation>
    <scope>NUCLEOTIDE SEQUENCE [LARGE SCALE GENOMIC DNA]</scope>
    <source>
        <strain evidence="3 4">CAB683</strain>
    </source>
</reference>
<keyword evidence="2" id="KW-0472">Membrane</keyword>
<dbReference type="EMBL" id="QVQW01000023">
    <property type="protein sequence ID" value="RKU45137.1"/>
    <property type="molecule type" value="Genomic_DNA"/>
</dbReference>
<feature type="transmembrane region" description="Helical" evidence="2">
    <location>
        <begin position="51"/>
        <end position="75"/>
    </location>
</feature>
<evidence type="ECO:0000256" key="2">
    <source>
        <dbReference type="SAM" id="Phobius"/>
    </source>
</evidence>
<organism evidence="3 4">
    <name type="scientific">Coniochaeta pulveracea</name>
    <dbReference type="NCBI Taxonomy" id="177199"/>
    <lineage>
        <taxon>Eukaryota</taxon>
        <taxon>Fungi</taxon>
        <taxon>Dikarya</taxon>
        <taxon>Ascomycota</taxon>
        <taxon>Pezizomycotina</taxon>
        <taxon>Sordariomycetes</taxon>
        <taxon>Sordariomycetidae</taxon>
        <taxon>Coniochaetales</taxon>
        <taxon>Coniochaetaceae</taxon>
        <taxon>Coniochaeta</taxon>
    </lineage>
</organism>
<dbReference type="AlphaFoldDB" id="A0A420YBE2"/>
<feature type="region of interest" description="Disordered" evidence="1">
    <location>
        <begin position="108"/>
        <end position="130"/>
    </location>
</feature>
<evidence type="ECO:0000256" key="1">
    <source>
        <dbReference type="SAM" id="MobiDB-lite"/>
    </source>
</evidence>
<keyword evidence="4" id="KW-1185">Reference proteome</keyword>
<protein>
    <recommendedName>
        <fullName evidence="5">Apple domain-containing protein</fullName>
    </recommendedName>
</protein>
<sequence>MVYQQEDWGKEVLHESGGLEVVERHKSKGYFIDLPPPPPEPTILGLRRITFVLAVALVVAVTGAAVAGGIGASMVSQCSRQTNTIPLQPSNSSLPKPDTAQATTTITQTVTGTSLPTSSTTPNQTPTPSTLSLACPSLDDAGQQTISVFNRSWHFTPICGTDYGGFDIVGIISYAFHDCLQACAMYNHYYGSDECVVVHFSTDMVGALAANGANCWLKNGTATNPDRGQGNTVVSGLLAGSG</sequence>
<dbReference type="Proteomes" id="UP000275385">
    <property type="component" value="Unassembled WGS sequence"/>
</dbReference>